<dbReference type="PRINTS" id="PR00862">
    <property type="entry name" value="PROLIGOPTASE"/>
</dbReference>
<evidence type="ECO:0000256" key="2">
    <source>
        <dbReference type="ARBA" id="ARBA00022670"/>
    </source>
</evidence>
<comment type="similarity">
    <text evidence="1">Belongs to the peptidase S9A family.</text>
</comment>
<evidence type="ECO:0000259" key="5">
    <source>
        <dbReference type="Pfam" id="PF00326"/>
    </source>
</evidence>
<dbReference type="Proteomes" id="UP000183794">
    <property type="component" value="Unassembled WGS sequence"/>
</dbReference>
<accession>A0A1L0B8H9</accession>
<dbReference type="EMBL" id="FPLD01000059">
    <property type="protein sequence ID" value="SGY99040.1"/>
    <property type="molecule type" value="Genomic_DNA"/>
</dbReference>
<gene>
    <name evidence="7" type="ORF">NVI5450_2142</name>
</gene>
<dbReference type="SUPFAM" id="SSF53474">
    <property type="entry name" value="alpha/beta-Hydrolases"/>
    <property type="match status" value="1"/>
</dbReference>
<evidence type="ECO:0000259" key="6">
    <source>
        <dbReference type="Pfam" id="PF02897"/>
    </source>
</evidence>
<dbReference type="PANTHER" id="PTHR11757:SF19">
    <property type="entry name" value="PROLYL ENDOPEPTIDASE-LIKE"/>
    <property type="match status" value="1"/>
</dbReference>
<dbReference type="InterPro" id="IPR001375">
    <property type="entry name" value="Peptidase_S9_cat"/>
</dbReference>
<dbReference type="InterPro" id="IPR002470">
    <property type="entry name" value="Peptidase_S9A"/>
</dbReference>
<sequence>MKMDLSTTAPVAMKQAHSMTIHQHTRQDDYFWLRDDERKNKQVLNYLEQENDYTKAVLSPLASLQTELYDEMVARVKQEDASVPYLKKGYWYQTRFSEGKEYPVYSWCKDNTDAEWLVLLDANERAKGHQYYQLGELAISPNHQVLAFSEDTVSRRQYRLRFLNLDTGEAYPEEIEDTESVVWANDSKTLFYVKKHPTTLLPYQVYRHQLGTDISADVLVYEESDDTFYTDIYKSTSDDYIMLSLSSTMTTEVHVLPADKPTEVFTLLRARERGHEYSVDHYRQQFYIRSNKTGKNFALMSATLTTIADTQQWQTIIPARDDVLLESYELFRDWLVVEEREQGLTFLRQINWQTNADIIIKFDDPTYTAWLGTNPDPDTDKLRYGYSSLTTPTSTYQLNLDSGEREILKQQTVVGDFCAQDYQSERVWIVAEDGVKIPVSLVYKTALFSKSNVNPILQYAYGSYGSSIDPYFSASLLTLLDRGFVYAIAHIRGGEELGRHWYEDGKLLNKMNTFTDFTAVTRGLVEQGYADPKRIYAMGGSAGGLLMGTVINIAPELYHGVVAAVPFVDVVSTMLDESIPLTTGEYDEWGDPNDAEFYHYMLSYSPYDQVTTQAYPNLLVTTGLHDSQVQYWEPAKWVAKLRELKTDANVLLLHTDMETGHGGKSGRFQHYHDTAKEYAFMLDLAKSTEL</sequence>
<protein>
    <submittedName>
        <fullName evidence="7">Protease II</fullName>
    </submittedName>
</protein>
<evidence type="ECO:0000313" key="8">
    <source>
        <dbReference type="Proteomes" id="UP000183794"/>
    </source>
</evidence>
<name>A0A1L0B8H9_9GAMM</name>
<proteinExistence type="inferred from homology"/>
<dbReference type="SUPFAM" id="SSF50993">
    <property type="entry name" value="Peptidase/esterase 'gauge' domain"/>
    <property type="match status" value="1"/>
</dbReference>
<dbReference type="PANTHER" id="PTHR11757">
    <property type="entry name" value="PROTEASE FAMILY S9A OLIGOPEPTIDASE"/>
    <property type="match status" value="1"/>
</dbReference>
<dbReference type="GO" id="GO:0006508">
    <property type="term" value="P:proteolysis"/>
    <property type="evidence" value="ECO:0007669"/>
    <property type="project" value="UniProtKB-KW"/>
</dbReference>
<reference evidence="7 8" key="1">
    <citation type="submission" date="2016-11" db="EMBL/GenBank/DDBJ databases">
        <authorList>
            <person name="Jaros S."/>
            <person name="Januszkiewicz K."/>
            <person name="Wedrychowicz H."/>
        </authorList>
    </citation>
    <scope>NUCLEOTIDE SEQUENCE [LARGE SCALE GENOMIC DNA]</scope>
    <source>
        <strain evidence="7">NVI 5450</strain>
    </source>
</reference>
<keyword evidence="2 7" id="KW-0645">Protease</keyword>
<feature type="domain" description="Peptidase S9A N-terminal" evidence="6">
    <location>
        <begin position="10"/>
        <end position="411"/>
    </location>
</feature>
<dbReference type="GO" id="GO:0004252">
    <property type="term" value="F:serine-type endopeptidase activity"/>
    <property type="evidence" value="ECO:0007669"/>
    <property type="project" value="InterPro"/>
</dbReference>
<feature type="domain" description="Peptidase S9 prolyl oligopeptidase catalytic" evidence="5">
    <location>
        <begin position="471"/>
        <end position="686"/>
    </location>
</feature>
<evidence type="ECO:0000313" key="7">
    <source>
        <dbReference type="EMBL" id="SGY99040.1"/>
    </source>
</evidence>
<dbReference type="InterPro" id="IPR051543">
    <property type="entry name" value="Serine_Peptidase_S9A"/>
</dbReference>
<dbReference type="Gene3D" id="3.40.50.1820">
    <property type="entry name" value="alpha/beta hydrolase"/>
    <property type="match status" value="1"/>
</dbReference>
<organism evidence="7 8">
    <name type="scientific">Moritella viscosa</name>
    <dbReference type="NCBI Taxonomy" id="80854"/>
    <lineage>
        <taxon>Bacteria</taxon>
        <taxon>Pseudomonadati</taxon>
        <taxon>Pseudomonadota</taxon>
        <taxon>Gammaproteobacteria</taxon>
        <taxon>Alteromonadales</taxon>
        <taxon>Moritellaceae</taxon>
        <taxon>Moritella</taxon>
    </lineage>
</organism>
<dbReference type="Gene3D" id="2.130.10.120">
    <property type="entry name" value="Prolyl oligopeptidase, N-terminal domain"/>
    <property type="match status" value="1"/>
</dbReference>
<evidence type="ECO:0000256" key="4">
    <source>
        <dbReference type="ARBA" id="ARBA00022825"/>
    </source>
</evidence>
<dbReference type="FunFam" id="3.40.50.1820:FF:000005">
    <property type="entry name" value="Prolyl endopeptidase"/>
    <property type="match status" value="1"/>
</dbReference>
<dbReference type="InterPro" id="IPR023302">
    <property type="entry name" value="Pept_S9A_N"/>
</dbReference>
<dbReference type="Pfam" id="PF02897">
    <property type="entry name" value="Peptidase_S9_N"/>
    <property type="match status" value="1"/>
</dbReference>
<evidence type="ECO:0000256" key="1">
    <source>
        <dbReference type="ARBA" id="ARBA00005228"/>
    </source>
</evidence>
<dbReference type="AlphaFoldDB" id="A0A1L0B8H9"/>
<keyword evidence="4" id="KW-0720">Serine protease</keyword>
<dbReference type="Pfam" id="PF00326">
    <property type="entry name" value="Peptidase_S9"/>
    <property type="match status" value="1"/>
</dbReference>
<dbReference type="InterPro" id="IPR029058">
    <property type="entry name" value="AB_hydrolase_fold"/>
</dbReference>
<keyword evidence="3" id="KW-0378">Hydrolase</keyword>
<evidence type="ECO:0000256" key="3">
    <source>
        <dbReference type="ARBA" id="ARBA00022801"/>
    </source>
</evidence>